<evidence type="ECO:0000313" key="1">
    <source>
        <dbReference type="EMBL" id="RBI65125.1"/>
    </source>
</evidence>
<dbReference type="OrthoDB" id="6155098at2"/>
<dbReference type="Proteomes" id="UP000252204">
    <property type="component" value="Unassembled WGS sequence"/>
</dbReference>
<sequence length="182" mass="20819">MILDAIDGWDDYPRRIFDREATIRGIAEWIDAESSVMPYAVLHCDGVSFRVAVRDYEEQDLILAADEYGHRSAAGALGAFGELIDTAKRRMEGKESWPEGPALDEIRLYQKEREVEKLNTMATLFIQREPHIVNEIEYGAQPGQLDLDAASLPECLWDEFEAEGEAFKLVLEEEIYHRVNKK</sequence>
<comment type="caution">
    <text evidence="1">The sequence shown here is derived from an EMBL/GenBank/DDBJ whole genome shotgun (WGS) entry which is preliminary data.</text>
</comment>
<gene>
    <name evidence="1" type="ORF">DQ400_19425</name>
</gene>
<dbReference type="RefSeq" id="WP_035561765.1">
    <property type="nucleotide sequence ID" value="NZ_QNTU01000024.1"/>
</dbReference>
<protein>
    <submittedName>
        <fullName evidence="1">Uncharacterized protein</fullName>
    </submittedName>
</protein>
<accession>A0A365TI37</accession>
<dbReference type="EMBL" id="QNTU01000024">
    <property type="protein sequence ID" value="RBI65125.1"/>
    <property type="molecule type" value="Genomic_DNA"/>
</dbReference>
<organism evidence="1 2">
    <name type="scientific">Vreelandella sulfidaeris</name>
    <dbReference type="NCBI Taxonomy" id="115553"/>
    <lineage>
        <taxon>Bacteria</taxon>
        <taxon>Pseudomonadati</taxon>
        <taxon>Pseudomonadota</taxon>
        <taxon>Gammaproteobacteria</taxon>
        <taxon>Oceanospirillales</taxon>
        <taxon>Halomonadaceae</taxon>
        <taxon>Vreelandella</taxon>
    </lineage>
</organism>
<proteinExistence type="predicted"/>
<evidence type="ECO:0000313" key="2">
    <source>
        <dbReference type="Proteomes" id="UP000252204"/>
    </source>
</evidence>
<name>A0A365TI37_9GAMM</name>
<dbReference type="AlphaFoldDB" id="A0A365TI37"/>
<reference evidence="2" key="1">
    <citation type="submission" date="2018-06" db="EMBL/GenBank/DDBJ databases">
        <title>Whole genome sequencing of four bacterial strains from South Shetland trench revealing bio-synthetic gene clusters.</title>
        <authorList>
            <person name="Abdel-Mageed W.M."/>
            <person name="Lehri B."/>
            <person name="Jarmusch S."/>
            <person name="Miranda K."/>
            <person name="Goodfellow M."/>
            <person name="Jaspars M."/>
            <person name="Karlyshev A.V."/>
        </authorList>
    </citation>
    <scope>NUCLEOTIDE SEQUENCE [LARGE SCALE GENOMIC DNA]</scope>
    <source>
        <strain evidence="2">SST4</strain>
    </source>
</reference>
<keyword evidence="2" id="KW-1185">Reference proteome</keyword>